<dbReference type="InterPro" id="IPR010126">
    <property type="entry name" value="Esterase_phb"/>
</dbReference>
<dbReference type="EC" id="3.1.1.-" evidence="4"/>
<comment type="similarity">
    <text evidence="4">Belongs to the carbohydrate esterase 1 (CE1) family.</text>
</comment>
<keyword evidence="1 4" id="KW-0719">Serine esterase</keyword>
<dbReference type="Gene3D" id="3.40.50.1820">
    <property type="entry name" value="alpha/beta hydrolase"/>
    <property type="match status" value="1"/>
</dbReference>
<dbReference type="SMART" id="SM00236">
    <property type="entry name" value="fCBD"/>
    <property type="match status" value="1"/>
</dbReference>
<dbReference type="GO" id="GO:0005576">
    <property type="term" value="C:extracellular region"/>
    <property type="evidence" value="ECO:0007669"/>
    <property type="project" value="UniProtKB-SubCell"/>
</dbReference>
<sequence length="395" mass="42165">MKMKMKLAILLTPTAALAATLEHITEPLASNPRNVSFYIYVPDNLPPAPPILVNPHWCHGSPQAAFAGSQFANLADRYGYIVIYPGSPNAADQCWDVSSKETLTHEGGGDSLGIVSMVKWTINRYGADAGRVFVTGVSSGAMMSQVLLGAYPDVFAAGASFAGVPFGCYEPENSEGKYGYWHDGCARGQVIKSAEEWGNRVRAAYPGYDGWRPKVALFHGTADEVVSYVNHGEAVKEWTNVLGLGDQPTQVVSNTPLSGWTKSVYGNGWLQAWSAQGVPHDIKVQENTVVEFFQLDCDGADCFRWGQGSPGGGNGQPGSTTVPSTRTSTSTSARPTTTTFTTVVSTPVVTPPPATSAQTLWGQCGGSGYVGPTVCAEGLCTTYNPWYAQCIPRTW</sequence>
<keyword evidence="4" id="KW-0964">Secreted</keyword>
<reference evidence="7 8" key="1">
    <citation type="journal article" date="2011" name="Cell">
        <title>Insight into structure and assembly of the nuclear pore complex by utilizing the genome of a eukaryotic thermophile.</title>
        <authorList>
            <person name="Amlacher S."/>
            <person name="Sarges P."/>
            <person name="Flemming D."/>
            <person name="van Noort V."/>
            <person name="Kunze R."/>
            <person name="Devos D.P."/>
            <person name="Arumugam M."/>
            <person name="Bork P."/>
            <person name="Hurt E."/>
        </authorList>
    </citation>
    <scope>NUCLEOTIDE SEQUENCE [LARGE SCALE GENOMIC DNA]</scope>
    <source>
        <strain evidence="8">DSM 1495 / CBS 144.50 / IMI 039719</strain>
    </source>
</reference>
<dbReference type="SUPFAM" id="SSF53474">
    <property type="entry name" value="alpha/beta-Hydrolases"/>
    <property type="match status" value="2"/>
</dbReference>
<dbReference type="AlphaFoldDB" id="G0S349"/>
<dbReference type="EMBL" id="GL988040">
    <property type="protein sequence ID" value="EGS22432.1"/>
    <property type="molecule type" value="Genomic_DNA"/>
</dbReference>
<feature type="signal peptide" evidence="4">
    <location>
        <begin position="1"/>
        <end position="18"/>
    </location>
</feature>
<protein>
    <recommendedName>
        <fullName evidence="4">Carboxylic ester hydrolase</fullName>
        <ecNumber evidence="4">3.1.1.-</ecNumber>
    </recommendedName>
</protein>
<dbReference type="GO" id="GO:0030248">
    <property type="term" value="F:cellulose binding"/>
    <property type="evidence" value="ECO:0007669"/>
    <property type="project" value="InterPro"/>
</dbReference>
<dbReference type="GO" id="GO:0045493">
    <property type="term" value="P:xylan catabolic process"/>
    <property type="evidence" value="ECO:0007669"/>
    <property type="project" value="UniProtKB-UniRule"/>
</dbReference>
<dbReference type="RefSeq" id="XP_006692451.1">
    <property type="nucleotide sequence ID" value="XM_006692388.1"/>
</dbReference>
<organism evidence="8">
    <name type="scientific">Chaetomium thermophilum (strain DSM 1495 / CBS 144.50 / IMI 039719)</name>
    <name type="common">Thermochaetoides thermophila</name>
    <dbReference type="NCBI Taxonomy" id="759272"/>
    <lineage>
        <taxon>Eukaryota</taxon>
        <taxon>Fungi</taxon>
        <taxon>Dikarya</taxon>
        <taxon>Ascomycota</taxon>
        <taxon>Pezizomycotina</taxon>
        <taxon>Sordariomycetes</taxon>
        <taxon>Sordariomycetidae</taxon>
        <taxon>Sordariales</taxon>
        <taxon>Chaetomiaceae</taxon>
        <taxon>Thermochaetoides</taxon>
    </lineage>
</organism>
<dbReference type="GeneID" id="18256003"/>
<feature type="compositionally biased region" description="Low complexity" evidence="5">
    <location>
        <begin position="317"/>
        <end position="336"/>
    </location>
</feature>
<dbReference type="PROSITE" id="PS51164">
    <property type="entry name" value="CBM1_2"/>
    <property type="match status" value="1"/>
</dbReference>
<dbReference type="PROSITE" id="PS00562">
    <property type="entry name" value="CBM1_1"/>
    <property type="match status" value="1"/>
</dbReference>
<dbReference type="HOGENOM" id="CLU_027551_1_1_1"/>
<keyword evidence="8" id="KW-1185">Reference proteome</keyword>
<accession>G0S349</accession>
<feature type="domain" description="CBM1" evidence="6">
    <location>
        <begin position="356"/>
        <end position="391"/>
    </location>
</feature>
<dbReference type="GO" id="GO:0052689">
    <property type="term" value="F:carboxylic ester hydrolase activity"/>
    <property type="evidence" value="ECO:0007669"/>
    <property type="project" value="UniProtKB-KW"/>
</dbReference>
<evidence type="ECO:0000313" key="7">
    <source>
        <dbReference type="EMBL" id="EGS22432.1"/>
    </source>
</evidence>
<name>G0S349_CHATD</name>
<evidence type="ECO:0000313" key="8">
    <source>
        <dbReference type="Proteomes" id="UP000008066"/>
    </source>
</evidence>
<gene>
    <name evidence="7" type="ORF">CTHT_0019650</name>
</gene>
<dbReference type="OMA" id="NPHWCHG"/>
<dbReference type="OrthoDB" id="2425929at2759"/>
<dbReference type="Pfam" id="PF00734">
    <property type="entry name" value="CBM_1"/>
    <property type="match status" value="1"/>
</dbReference>
<evidence type="ECO:0000256" key="4">
    <source>
        <dbReference type="RuleBase" id="RU367147"/>
    </source>
</evidence>
<dbReference type="KEGG" id="cthr:CTHT_0019650"/>
<dbReference type="InterPro" id="IPR050955">
    <property type="entry name" value="Plant_Biomass_Hydrol_Est"/>
</dbReference>
<dbReference type="InterPro" id="IPR000254">
    <property type="entry name" value="CBD"/>
</dbReference>
<evidence type="ECO:0000256" key="5">
    <source>
        <dbReference type="SAM" id="MobiDB-lite"/>
    </source>
</evidence>
<keyword evidence="3 4" id="KW-0378">Hydrolase</keyword>
<dbReference type="InterPro" id="IPR029058">
    <property type="entry name" value="AB_hydrolase_fold"/>
</dbReference>
<evidence type="ECO:0000256" key="3">
    <source>
        <dbReference type="ARBA" id="ARBA00022801"/>
    </source>
</evidence>
<evidence type="ECO:0000256" key="1">
    <source>
        <dbReference type="ARBA" id="ARBA00022487"/>
    </source>
</evidence>
<dbReference type="PANTHER" id="PTHR43037:SF5">
    <property type="entry name" value="FERULOYL ESTERASE"/>
    <property type="match status" value="1"/>
</dbReference>
<feature type="chain" id="PRO_5029034174" description="Carboxylic ester hydrolase" evidence="4">
    <location>
        <begin position="19"/>
        <end position="395"/>
    </location>
</feature>
<keyword evidence="4" id="KW-0624">Polysaccharide degradation</keyword>
<comment type="subcellular location">
    <subcellularLocation>
        <location evidence="4">Secreted</location>
    </subcellularLocation>
</comment>
<proteinExistence type="inferred from homology"/>
<feature type="region of interest" description="Disordered" evidence="5">
    <location>
        <begin position="306"/>
        <end position="336"/>
    </location>
</feature>
<dbReference type="NCBIfam" id="TIGR01840">
    <property type="entry name" value="esterase_phb"/>
    <property type="match status" value="1"/>
</dbReference>
<dbReference type="eggNOG" id="ENOG502QTDU">
    <property type="taxonomic scope" value="Eukaryota"/>
</dbReference>
<dbReference type="Proteomes" id="UP000008066">
    <property type="component" value="Unassembled WGS sequence"/>
</dbReference>
<evidence type="ECO:0000256" key="2">
    <source>
        <dbReference type="ARBA" id="ARBA00022729"/>
    </source>
</evidence>
<dbReference type="PANTHER" id="PTHR43037">
    <property type="entry name" value="UNNAMED PRODUCT-RELATED"/>
    <property type="match status" value="1"/>
</dbReference>
<dbReference type="Pfam" id="PF10503">
    <property type="entry name" value="Esterase_PHB"/>
    <property type="match status" value="1"/>
</dbReference>
<keyword evidence="4" id="KW-0119">Carbohydrate metabolism</keyword>
<comment type="function">
    <text evidence="4">Esterase involved in the hydrolysis of xylan, a major structural heterogeneous polysaccharide found in plant biomass representing the second most abundant polysaccharide in the biosphere, after cellulose.</text>
</comment>
<evidence type="ECO:0000259" key="6">
    <source>
        <dbReference type="PROSITE" id="PS51164"/>
    </source>
</evidence>
<keyword evidence="2 4" id="KW-0732">Signal</keyword>